<evidence type="ECO:0000256" key="1">
    <source>
        <dbReference type="ARBA" id="ARBA00022729"/>
    </source>
</evidence>
<keyword evidence="1 2" id="KW-0732">Signal</keyword>
<evidence type="ECO:0000313" key="5">
    <source>
        <dbReference type="Proteomes" id="UP001412067"/>
    </source>
</evidence>
<name>A0ABR2MM38_9ASPA</name>
<feature type="signal peptide" evidence="2">
    <location>
        <begin position="1"/>
        <end position="28"/>
    </location>
</feature>
<dbReference type="EMBL" id="JBBWWR010000007">
    <property type="protein sequence ID" value="KAK8964013.1"/>
    <property type="molecule type" value="Genomic_DNA"/>
</dbReference>
<comment type="caution">
    <text evidence="4">The sequence shown here is derived from an EMBL/GenBank/DDBJ whole genome shotgun (WGS) entry which is preliminary data.</text>
</comment>
<gene>
    <name evidence="4" type="ORF">KSP40_PGU006844</name>
</gene>
<evidence type="ECO:0000313" key="4">
    <source>
        <dbReference type="EMBL" id="KAK8964013.1"/>
    </source>
</evidence>
<proteinExistence type="predicted"/>
<sequence length="116" mass="12566">MHLGMALKVRGVSVLAILLLFAVSTAKAGNDDEALAPLPESEIRYLEDCLKTLFIDTSCFAEVVKAASSKDPAHISPRCCGVLYVTIGEECIEKGFEALYPFIPNLGNKIKAACYR</sequence>
<keyword evidence="5" id="KW-1185">Reference proteome</keyword>
<dbReference type="Proteomes" id="UP001412067">
    <property type="component" value="Unassembled WGS sequence"/>
</dbReference>
<dbReference type="InterPro" id="IPR008502">
    <property type="entry name" value="Prolamin-like"/>
</dbReference>
<organism evidence="4 5">
    <name type="scientific">Platanthera guangdongensis</name>
    <dbReference type="NCBI Taxonomy" id="2320717"/>
    <lineage>
        <taxon>Eukaryota</taxon>
        <taxon>Viridiplantae</taxon>
        <taxon>Streptophyta</taxon>
        <taxon>Embryophyta</taxon>
        <taxon>Tracheophyta</taxon>
        <taxon>Spermatophyta</taxon>
        <taxon>Magnoliopsida</taxon>
        <taxon>Liliopsida</taxon>
        <taxon>Asparagales</taxon>
        <taxon>Orchidaceae</taxon>
        <taxon>Orchidoideae</taxon>
        <taxon>Orchideae</taxon>
        <taxon>Orchidinae</taxon>
        <taxon>Platanthera</taxon>
    </lineage>
</organism>
<evidence type="ECO:0000259" key="3">
    <source>
        <dbReference type="Pfam" id="PF05617"/>
    </source>
</evidence>
<dbReference type="Pfam" id="PF05617">
    <property type="entry name" value="Prolamin_like"/>
    <property type="match status" value="1"/>
</dbReference>
<feature type="chain" id="PRO_5047325220" description="Prolamin-like domain-containing protein" evidence="2">
    <location>
        <begin position="29"/>
        <end position="116"/>
    </location>
</feature>
<evidence type="ECO:0000256" key="2">
    <source>
        <dbReference type="SAM" id="SignalP"/>
    </source>
</evidence>
<protein>
    <recommendedName>
        <fullName evidence="3">Prolamin-like domain-containing protein</fullName>
    </recommendedName>
</protein>
<feature type="domain" description="Prolamin-like" evidence="3">
    <location>
        <begin position="48"/>
        <end position="114"/>
    </location>
</feature>
<accession>A0ABR2MM38</accession>
<reference evidence="4 5" key="1">
    <citation type="journal article" date="2022" name="Nat. Plants">
        <title>Genomes of leafy and leafless Platanthera orchids illuminate the evolution of mycoheterotrophy.</title>
        <authorList>
            <person name="Li M.H."/>
            <person name="Liu K.W."/>
            <person name="Li Z."/>
            <person name="Lu H.C."/>
            <person name="Ye Q.L."/>
            <person name="Zhang D."/>
            <person name="Wang J.Y."/>
            <person name="Li Y.F."/>
            <person name="Zhong Z.M."/>
            <person name="Liu X."/>
            <person name="Yu X."/>
            <person name="Liu D.K."/>
            <person name="Tu X.D."/>
            <person name="Liu B."/>
            <person name="Hao Y."/>
            <person name="Liao X.Y."/>
            <person name="Jiang Y.T."/>
            <person name="Sun W.H."/>
            <person name="Chen J."/>
            <person name="Chen Y.Q."/>
            <person name="Ai Y."/>
            <person name="Zhai J.W."/>
            <person name="Wu S.S."/>
            <person name="Zhou Z."/>
            <person name="Hsiao Y.Y."/>
            <person name="Wu W.L."/>
            <person name="Chen Y.Y."/>
            <person name="Lin Y.F."/>
            <person name="Hsu J.L."/>
            <person name="Li C.Y."/>
            <person name="Wang Z.W."/>
            <person name="Zhao X."/>
            <person name="Zhong W.Y."/>
            <person name="Ma X.K."/>
            <person name="Ma L."/>
            <person name="Huang J."/>
            <person name="Chen G.Z."/>
            <person name="Huang M.Z."/>
            <person name="Huang L."/>
            <person name="Peng D.H."/>
            <person name="Luo Y.B."/>
            <person name="Zou S.Q."/>
            <person name="Chen S.P."/>
            <person name="Lan S."/>
            <person name="Tsai W.C."/>
            <person name="Van de Peer Y."/>
            <person name="Liu Z.J."/>
        </authorList>
    </citation>
    <scope>NUCLEOTIDE SEQUENCE [LARGE SCALE GENOMIC DNA]</scope>
    <source>
        <strain evidence="4">Lor288</strain>
    </source>
</reference>